<dbReference type="PANTHER" id="PTHR46082">
    <property type="entry name" value="ATP/GTP-BINDING PROTEIN-RELATED"/>
    <property type="match status" value="1"/>
</dbReference>
<reference evidence="2" key="2">
    <citation type="submission" date="2012-05" db="EMBL/GenBank/DDBJ databases">
        <title>Annotation of the Genome Sequence of Fusarium oxysporum HDV247.</title>
        <authorList>
            <consortium name="The Broad Institute Genomics Platform"/>
            <person name="Ma L.-J."/>
            <person name="Corby-Kistler H."/>
            <person name="Broz K."/>
            <person name="Gale L.R."/>
            <person name="Jonkers W."/>
            <person name="O'Donnell K."/>
            <person name="Ploetz R."/>
            <person name="Steinberg C."/>
            <person name="Schwartz D.C."/>
            <person name="VanEtten H."/>
            <person name="Zhou S."/>
            <person name="Young S.K."/>
            <person name="Zeng Q."/>
            <person name="Gargeya S."/>
            <person name="Fitzgerald M."/>
            <person name="Abouelleil A."/>
            <person name="Alvarado L."/>
            <person name="Chapman S.B."/>
            <person name="Gainer-Dewar J."/>
            <person name="Goldberg J."/>
            <person name="Griggs A."/>
            <person name="Gujja S."/>
            <person name="Hansen M."/>
            <person name="Howarth C."/>
            <person name="Imamovic A."/>
            <person name="Ireland A."/>
            <person name="Larimer J."/>
            <person name="McCowan C."/>
            <person name="Murphy C."/>
            <person name="Pearson M."/>
            <person name="Poon T.W."/>
            <person name="Priest M."/>
            <person name="Roberts A."/>
            <person name="Saif S."/>
            <person name="Shea T."/>
            <person name="Sykes S."/>
            <person name="Wortman J."/>
            <person name="Nusbaum C."/>
            <person name="Birren B."/>
        </authorList>
    </citation>
    <scope>NUCLEOTIDE SEQUENCE</scope>
    <source>
        <strain evidence="2">HDV247</strain>
    </source>
</reference>
<gene>
    <name evidence="2" type="ORF">FOVG_18712</name>
</gene>
<dbReference type="InterPro" id="IPR035994">
    <property type="entry name" value="Nucleoside_phosphorylase_sf"/>
</dbReference>
<dbReference type="Proteomes" id="UP000030751">
    <property type="component" value="Unassembled WGS sequence"/>
</dbReference>
<dbReference type="PANTHER" id="PTHR46082:SF11">
    <property type="entry name" value="AAA+ ATPASE DOMAIN-CONTAINING PROTEIN-RELATED"/>
    <property type="match status" value="1"/>
</dbReference>
<name>W9NGK9_FUSOX</name>
<dbReference type="AlphaFoldDB" id="W9NGK9"/>
<dbReference type="GO" id="GO:0009116">
    <property type="term" value="P:nucleoside metabolic process"/>
    <property type="evidence" value="ECO:0007669"/>
    <property type="project" value="InterPro"/>
</dbReference>
<organism evidence="2">
    <name type="scientific">Fusarium oxysporum f. sp. pisi HDV247</name>
    <dbReference type="NCBI Taxonomy" id="1080344"/>
    <lineage>
        <taxon>Eukaryota</taxon>
        <taxon>Fungi</taxon>
        <taxon>Dikarya</taxon>
        <taxon>Ascomycota</taxon>
        <taxon>Pezizomycotina</taxon>
        <taxon>Sordariomycetes</taxon>
        <taxon>Hypocreomycetidae</taxon>
        <taxon>Hypocreales</taxon>
        <taxon>Nectriaceae</taxon>
        <taxon>Fusarium</taxon>
        <taxon>Fusarium oxysporum species complex</taxon>
    </lineage>
</organism>
<feature type="region of interest" description="Disordered" evidence="1">
    <location>
        <begin position="61"/>
        <end position="85"/>
    </location>
</feature>
<sequence>MPSPSFPRASPVFHETTVLLSVKTTSLFTLSHKKIPCVDRGAQRESNFVSMNPALLPNCDDDHLRLPKRQKTSHSNADSNAENNLPYGRYSIAWICALYIETAAAQAMLDEKHGELPRRPNDNNT</sequence>
<evidence type="ECO:0000313" key="2">
    <source>
        <dbReference type="EMBL" id="EXA29846.1"/>
    </source>
</evidence>
<dbReference type="EMBL" id="JH651083">
    <property type="protein sequence ID" value="EXA29846.1"/>
    <property type="molecule type" value="Genomic_DNA"/>
</dbReference>
<dbReference type="HOGENOM" id="CLU_1992727_0_0_1"/>
<dbReference type="Gene3D" id="3.40.50.1580">
    <property type="entry name" value="Nucleoside phosphorylase domain"/>
    <property type="match status" value="1"/>
</dbReference>
<reference evidence="2" key="1">
    <citation type="submission" date="2011-10" db="EMBL/GenBank/DDBJ databases">
        <title>The Genome Sequence of Fusarium oxysporum HDV247.</title>
        <authorList>
            <consortium name="The Broad Institute Genome Sequencing Platform"/>
            <person name="Ma L.-J."/>
            <person name="Gale L.R."/>
            <person name="Schwartz D.C."/>
            <person name="Zhou S."/>
            <person name="Corby-Kistler H."/>
            <person name="Young S.K."/>
            <person name="Zeng Q."/>
            <person name="Gargeya S."/>
            <person name="Fitzgerald M."/>
            <person name="Haas B."/>
            <person name="Abouelleil A."/>
            <person name="Alvarado L."/>
            <person name="Arachchi H.M."/>
            <person name="Berlin A."/>
            <person name="Brown A."/>
            <person name="Chapman S.B."/>
            <person name="Chen Z."/>
            <person name="Dunbar C."/>
            <person name="Freedman E."/>
            <person name="Gearin G."/>
            <person name="Goldberg J."/>
            <person name="Griggs A."/>
            <person name="Gujja S."/>
            <person name="Heiman D."/>
            <person name="Howarth C."/>
            <person name="Larson L."/>
            <person name="Lui A."/>
            <person name="MacDonald P.J.P."/>
            <person name="Montmayeur A."/>
            <person name="Murphy C."/>
            <person name="Neiman D."/>
            <person name="Pearson M."/>
            <person name="Priest M."/>
            <person name="Roberts A."/>
            <person name="Saif S."/>
            <person name="Shea T."/>
            <person name="Shenoy N."/>
            <person name="Sisk P."/>
            <person name="Stolte C."/>
            <person name="Sykes S."/>
            <person name="Wortman J."/>
            <person name="Nusbaum C."/>
            <person name="Birren B."/>
        </authorList>
    </citation>
    <scope>NUCLEOTIDE SEQUENCE [LARGE SCALE GENOMIC DNA]</scope>
    <source>
        <strain evidence="2">HDV247</strain>
    </source>
</reference>
<protein>
    <submittedName>
        <fullName evidence="2">Uncharacterized protein</fullName>
    </submittedName>
</protein>
<feature type="compositionally biased region" description="Polar residues" evidence="1">
    <location>
        <begin position="73"/>
        <end position="83"/>
    </location>
</feature>
<dbReference type="GO" id="GO:0003824">
    <property type="term" value="F:catalytic activity"/>
    <property type="evidence" value="ECO:0007669"/>
    <property type="project" value="InterPro"/>
</dbReference>
<dbReference type="InterPro" id="IPR053137">
    <property type="entry name" value="NLR-like"/>
</dbReference>
<proteinExistence type="predicted"/>
<accession>W9NGK9</accession>
<evidence type="ECO:0000256" key="1">
    <source>
        <dbReference type="SAM" id="MobiDB-lite"/>
    </source>
</evidence>